<dbReference type="NCBIfam" id="NF038356">
    <property type="entry name" value="actino_DLW39"/>
    <property type="match status" value="1"/>
</dbReference>
<keyword evidence="2" id="KW-1185">Reference proteome</keyword>
<reference evidence="2" key="1">
    <citation type="journal article" date="2019" name="Int. J. Syst. Evol. Microbiol.">
        <title>The Global Catalogue of Microorganisms (GCM) 10K type strain sequencing project: providing services to taxonomists for standard genome sequencing and annotation.</title>
        <authorList>
            <consortium name="The Broad Institute Genomics Platform"/>
            <consortium name="The Broad Institute Genome Sequencing Center for Infectious Disease"/>
            <person name="Wu L."/>
            <person name="Ma J."/>
        </authorList>
    </citation>
    <scope>NUCLEOTIDE SEQUENCE [LARGE SCALE GENOMIC DNA]</scope>
    <source>
        <strain evidence="2">XZYJ18</strain>
    </source>
</reference>
<organism evidence="1 2">
    <name type="scientific">Actinomycetospora rhizophila</name>
    <dbReference type="NCBI Taxonomy" id="1416876"/>
    <lineage>
        <taxon>Bacteria</taxon>
        <taxon>Bacillati</taxon>
        <taxon>Actinomycetota</taxon>
        <taxon>Actinomycetes</taxon>
        <taxon>Pseudonocardiales</taxon>
        <taxon>Pseudonocardiaceae</taxon>
        <taxon>Actinomycetospora</taxon>
    </lineage>
</organism>
<gene>
    <name evidence="1" type="ORF">ACFPK1_01135</name>
</gene>
<protein>
    <submittedName>
        <fullName evidence="1">DLW-39 family protein</fullName>
    </submittedName>
</protein>
<accession>A0ABV9Z8M0</accession>
<sequence>MKTIVALAAAAGAVLLLRRQRDRPAKEVWRDATSPSTS</sequence>
<dbReference type="RefSeq" id="WP_378019056.1">
    <property type="nucleotide sequence ID" value="NZ_JBHSKG010000001.1"/>
</dbReference>
<name>A0ABV9Z8M0_9PSEU</name>
<comment type="caution">
    <text evidence="1">The sequence shown here is derived from an EMBL/GenBank/DDBJ whole genome shotgun (WGS) entry which is preliminary data.</text>
</comment>
<evidence type="ECO:0000313" key="2">
    <source>
        <dbReference type="Proteomes" id="UP001596175"/>
    </source>
</evidence>
<dbReference type="Proteomes" id="UP001596175">
    <property type="component" value="Unassembled WGS sequence"/>
</dbReference>
<proteinExistence type="predicted"/>
<evidence type="ECO:0000313" key="1">
    <source>
        <dbReference type="EMBL" id="MFC5136821.1"/>
    </source>
</evidence>
<dbReference type="EMBL" id="JBHSKG010000001">
    <property type="protein sequence ID" value="MFC5136821.1"/>
    <property type="molecule type" value="Genomic_DNA"/>
</dbReference>
<dbReference type="InterPro" id="IPR047990">
    <property type="entry name" value="DLW39-like"/>
</dbReference>